<proteinExistence type="inferred from homology"/>
<dbReference type="Pfam" id="PF02545">
    <property type="entry name" value="Maf"/>
    <property type="match status" value="1"/>
</dbReference>
<dbReference type="PANTHER" id="PTHR43213">
    <property type="entry name" value="BIFUNCTIONAL DTTP/UTP PYROPHOSPHATASE/METHYLTRANSFERASE PROTEIN-RELATED"/>
    <property type="match status" value="1"/>
</dbReference>
<comment type="cofactor">
    <cofactor evidence="1">
        <name>a divalent metal cation</name>
        <dbReference type="ChEBI" id="CHEBI:60240"/>
    </cofactor>
</comment>
<sequence>MASSGHVPLILASASPRRRDLLAQIGIVPDAICPTDIDESRRKDESPRALAERLAREKTEACPEAGFVLAADTVVSLGQRNLEKAADAAEAEAFLRLLSGRAHQCLTGIAVKAPDGRVSSRTVLARVKVKRLTDQEIAAYIASGEWQGKAGGYGIQGMAGAFITHISGSYTAIVGLPLYETKSLLEGMGWRVKA</sequence>
<dbReference type="CDD" id="cd00555">
    <property type="entry name" value="Maf"/>
    <property type="match status" value="1"/>
</dbReference>
<dbReference type="PANTHER" id="PTHR43213:SF5">
    <property type="entry name" value="BIFUNCTIONAL DTTP_UTP PYROPHOSPHATASE_METHYLTRANSFERASE PROTEIN-RELATED"/>
    <property type="match status" value="1"/>
</dbReference>
<protein>
    <submittedName>
        <fullName evidence="3">Septum formation protein Maf</fullName>
    </submittedName>
</protein>
<dbReference type="HAMAP" id="MF_00528">
    <property type="entry name" value="Maf"/>
    <property type="match status" value="1"/>
</dbReference>
<dbReference type="InterPro" id="IPR029001">
    <property type="entry name" value="ITPase-like_fam"/>
</dbReference>
<dbReference type="Gene3D" id="3.90.950.10">
    <property type="match status" value="1"/>
</dbReference>
<accession>A0A160TZX5</accession>
<dbReference type="AlphaFoldDB" id="A0A160TZX5"/>
<dbReference type="EMBL" id="CZQD01000031">
    <property type="protein sequence ID" value="CUS56691.1"/>
    <property type="molecule type" value="Genomic_DNA"/>
</dbReference>
<dbReference type="InterPro" id="IPR003697">
    <property type="entry name" value="Maf-like"/>
</dbReference>
<evidence type="ECO:0000313" key="3">
    <source>
        <dbReference type="EMBL" id="CUS56691.1"/>
    </source>
</evidence>
<name>A0A160TZX5_9ZZZZ</name>
<dbReference type="SUPFAM" id="SSF52972">
    <property type="entry name" value="ITPase-like"/>
    <property type="match status" value="1"/>
</dbReference>
<gene>
    <name evidence="3" type="ORF">MGWOODY_Hyp278</name>
</gene>
<dbReference type="PIRSF" id="PIRSF006305">
    <property type="entry name" value="Maf"/>
    <property type="match status" value="1"/>
</dbReference>
<evidence type="ECO:0000256" key="1">
    <source>
        <dbReference type="ARBA" id="ARBA00001968"/>
    </source>
</evidence>
<reference evidence="3" key="1">
    <citation type="submission" date="2015-10" db="EMBL/GenBank/DDBJ databases">
        <authorList>
            <person name="Gilbert D.G."/>
        </authorList>
    </citation>
    <scope>NUCLEOTIDE SEQUENCE</scope>
</reference>
<evidence type="ECO:0000256" key="2">
    <source>
        <dbReference type="ARBA" id="ARBA00022801"/>
    </source>
</evidence>
<dbReference type="NCBIfam" id="TIGR00172">
    <property type="entry name" value="maf"/>
    <property type="match status" value="1"/>
</dbReference>
<keyword evidence="2" id="KW-0378">Hydrolase</keyword>
<dbReference type="GO" id="GO:0047429">
    <property type="term" value="F:nucleoside triphosphate diphosphatase activity"/>
    <property type="evidence" value="ECO:0007669"/>
    <property type="project" value="InterPro"/>
</dbReference>
<organism evidence="3">
    <name type="scientific">hydrothermal vent metagenome</name>
    <dbReference type="NCBI Taxonomy" id="652676"/>
    <lineage>
        <taxon>unclassified sequences</taxon>
        <taxon>metagenomes</taxon>
        <taxon>ecological metagenomes</taxon>
    </lineage>
</organism>